<feature type="transmembrane region" description="Helical" evidence="11">
    <location>
        <begin position="170"/>
        <end position="194"/>
    </location>
</feature>
<feature type="transmembrane region" description="Helical" evidence="11">
    <location>
        <begin position="382"/>
        <end position="406"/>
    </location>
</feature>
<dbReference type="FunFam" id="1.20.1250.20:FF:000001">
    <property type="entry name" value="Dicarboxylate MFS transporter"/>
    <property type="match status" value="1"/>
</dbReference>
<dbReference type="Proteomes" id="UP000034037">
    <property type="component" value="Chromosome"/>
</dbReference>
<feature type="transmembrane region" description="Helical" evidence="11">
    <location>
        <begin position="106"/>
        <end position="124"/>
    </location>
</feature>
<dbReference type="PROSITE" id="PS50850">
    <property type="entry name" value="MFS"/>
    <property type="match status" value="1"/>
</dbReference>
<dbReference type="RefSeq" id="WP_003863255.1">
    <property type="nucleotide sequence ID" value="NZ_CP011309.1"/>
</dbReference>
<reference evidence="13 14" key="1">
    <citation type="submission" date="2015-04" db="EMBL/GenBank/DDBJ databases">
        <title>Complete Genome Sequence of Brevibacterium flavum ATCC 15168.</title>
        <authorList>
            <person name="Ahn J."/>
            <person name="Park G."/>
            <person name="Jeon W."/>
            <person name="Jang Y."/>
            <person name="Jang M."/>
            <person name="Lee H."/>
            <person name="Lee H."/>
        </authorList>
    </citation>
    <scope>NUCLEOTIDE SEQUENCE [LARGE SCALE GENOMIC DNA]</scope>
    <source>
        <strain evidence="13 14">ATCC 15168</strain>
    </source>
</reference>
<organism evidence="13 14">
    <name type="scientific">[Brevibacterium] flavum</name>
    <dbReference type="NCBI Taxonomy" id="92706"/>
    <lineage>
        <taxon>Bacteria</taxon>
        <taxon>Bacillati</taxon>
        <taxon>Actinomycetota</taxon>
        <taxon>Actinomycetes</taxon>
        <taxon>Mycobacteriales</taxon>
        <taxon>Corynebacteriaceae</taxon>
        <taxon>Corynebacterium</taxon>
    </lineage>
</organism>
<evidence type="ECO:0000256" key="3">
    <source>
        <dbReference type="ARBA" id="ARBA00022448"/>
    </source>
</evidence>
<sequence>MSVQNPAIVSATPDTTISNTISTSEISKKDLKNAVRASFIGTFVEWFDYAAYMYMASIIAGVFFPELTGRAALVNTFALFALSFLIRPIGAVAWGHIGDRLGRTKSLSASILFMSLATFCIALLPGYNSIGIVAPILLLVLRLIQGFSASGEYAAAATYISESAPQNRRGLFASVVPAATACGLLLGSLFAALLTSLLDDASLASWGWRLPFLLAAPLGIVGLIIRRMAPETHVADEDSAKKLPILEVFKYPRALLVAFSGAILNAIGFYMVLAYLPTYLSEELGMSSSSAFIATTISSAVYAVLVVATGALSDRLGRRTTMLMAAALFAVFSIPAFLALDSASFAGIILIQVGMGAFLALNDGVLPSFISEQFPPDVRLTGFALTFNCANAFFGGTAAMIATWMIGASGNVIAPAYYMVAAAIITAIGVTFAAKSK</sequence>
<evidence type="ECO:0000256" key="9">
    <source>
        <dbReference type="ARBA" id="ARBA00037295"/>
    </source>
</evidence>
<evidence type="ECO:0000256" key="2">
    <source>
        <dbReference type="ARBA" id="ARBA00008240"/>
    </source>
</evidence>
<dbReference type="InterPro" id="IPR005829">
    <property type="entry name" value="Sugar_transporter_CS"/>
</dbReference>
<dbReference type="PANTHER" id="PTHR43528">
    <property type="entry name" value="ALPHA-KETOGLUTARATE PERMEASE"/>
    <property type="match status" value="1"/>
</dbReference>
<evidence type="ECO:0000259" key="12">
    <source>
        <dbReference type="PROSITE" id="PS50850"/>
    </source>
</evidence>
<gene>
    <name evidence="13" type="ORF">YH66_01895</name>
</gene>
<proteinExistence type="inferred from homology"/>
<dbReference type="InterPro" id="IPR051084">
    <property type="entry name" value="H+-coupled_symporters"/>
</dbReference>
<feature type="transmembrane region" description="Helical" evidence="11">
    <location>
        <begin position="320"/>
        <end position="338"/>
    </location>
</feature>
<dbReference type="PATRIC" id="fig|92706.3.peg.392"/>
<feature type="transmembrane region" description="Helical" evidence="11">
    <location>
        <begin position="71"/>
        <end position="94"/>
    </location>
</feature>
<dbReference type="InterPro" id="IPR036259">
    <property type="entry name" value="MFS_trans_sf"/>
</dbReference>
<dbReference type="Gene3D" id="1.20.1250.20">
    <property type="entry name" value="MFS general substrate transporter like domains"/>
    <property type="match status" value="2"/>
</dbReference>
<keyword evidence="4" id="KW-1003">Cell membrane</keyword>
<comment type="subcellular location">
    <subcellularLocation>
        <location evidence="1">Cell membrane</location>
        <topology evidence="1">Multi-pass membrane protein</topology>
    </subcellularLocation>
</comment>
<evidence type="ECO:0000256" key="5">
    <source>
        <dbReference type="ARBA" id="ARBA00022692"/>
    </source>
</evidence>
<dbReference type="GO" id="GO:0015293">
    <property type="term" value="F:symporter activity"/>
    <property type="evidence" value="ECO:0007669"/>
    <property type="project" value="UniProtKB-KW"/>
</dbReference>
<evidence type="ECO:0000256" key="7">
    <source>
        <dbReference type="ARBA" id="ARBA00022989"/>
    </source>
</evidence>
<dbReference type="AlphaFoldDB" id="A0A0F6WPQ0"/>
<accession>A0A0F6WPQ0</accession>
<keyword evidence="5 11" id="KW-0812">Transmembrane</keyword>
<dbReference type="InterPro" id="IPR011701">
    <property type="entry name" value="MFS"/>
</dbReference>
<dbReference type="EMBL" id="CP011309">
    <property type="protein sequence ID" value="AKF26392.1"/>
    <property type="molecule type" value="Genomic_DNA"/>
</dbReference>
<feature type="transmembrane region" description="Helical" evidence="11">
    <location>
        <begin position="344"/>
        <end position="361"/>
    </location>
</feature>
<evidence type="ECO:0000256" key="10">
    <source>
        <dbReference type="ARBA" id="ARBA00039918"/>
    </source>
</evidence>
<feature type="transmembrane region" description="Helical" evidence="11">
    <location>
        <begin position="206"/>
        <end position="225"/>
    </location>
</feature>
<keyword evidence="3" id="KW-0813">Transport</keyword>
<feature type="transmembrane region" description="Helical" evidence="11">
    <location>
        <begin position="254"/>
        <end position="276"/>
    </location>
</feature>
<feature type="domain" description="Major facilitator superfamily (MFS) profile" evidence="12">
    <location>
        <begin position="34"/>
        <end position="437"/>
    </location>
</feature>
<feature type="transmembrane region" description="Helical" evidence="11">
    <location>
        <begin position="412"/>
        <end position="434"/>
    </location>
</feature>
<dbReference type="InterPro" id="IPR020846">
    <property type="entry name" value="MFS_dom"/>
</dbReference>
<evidence type="ECO:0000313" key="14">
    <source>
        <dbReference type="Proteomes" id="UP000034037"/>
    </source>
</evidence>
<evidence type="ECO:0000256" key="1">
    <source>
        <dbReference type="ARBA" id="ARBA00004651"/>
    </source>
</evidence>
<keyword evidence="6" id="KW-0769">Symport</keyword>
<keyword evidence="7 11" id="KW-1133">Transmembrane helix</keyword>
<dbReference type="Pfam" id="PF07690">
    <property type="entry name" value="MFS_1"/>
    <property type="match status" value="1"/>
</dbReference>
<protein>
    <recommendedName>
        <fullName evidence="10">Putative proline/betaine transporter</fullName>
    </recommendedName>
</protein>
<evidence type="ECO:0000256" key="8">
    <source>
        <dbReference type="ARBA" id="ARBA00023136"/>
    </source>
</evidence>
<dbReference type="SUPFAM" id="SSF103473">
    <property type="entry name" value="MFS general substrate transporter"/>
    <property type="match status" value="1"/>
</dbReference>
<evidence type="ECO:0000256" key="11">
    <source>
        <dbReference type="SAM" id="Phobius"/>
    </source>
</evidence>
<dbReference type="PANTHER" id="PTHR43528:SF1">
    <property type="entry name" value="ALPHA-KETOGLUTARATE PERMEASE"/>
    <property type="match status" value="1"/>
</dbReference>
<dbReference type="HOGENOM" id="CLU_001265_39_5_11"/>
<evidence type="ECO:0000256" key="4">
    <source>
        <dbReference type="ARBA" id="ARBA00022475"/>
    </source>
</evidence>
<name>A0A0F6WPQ0_9CORY</name>
<comment type="function">
    <text evidence="9">May be a proton symporter involved in the uptake of osmolytes such as proline and glycine betaine.</text>
</comment>
<evidence type="ECO:0000313" key="13">
    <source>
        <dbReference type="EMBL" id="AKF26392.1"/>
    </source>
</evidence>
<comment type="similarity">
    <text evidence="2">Belongs to the major facilitator superfamily. Metabolite:H+ Symporter (MHS) family (TC 2.A.1.6) family.</text>
</comment>
<dbReference type="PROSITE" id="PS00216">
    <property type="entry name" value="SUGAR_TRANSPORT_1"/>
    <property type="match status" value="1"/>
</dbReference>
<feature type="transmembrane region" description="Helical" evidence="11">
    <location>
        <begin position="288"/>
        <end position="308"/>
    </location>
</feature>
<evidence type="ECO:0000256" key="6">
    <source>
        <dbReference type="ARBA" id="ARBA00022847"/>
    </source>
</evidence>
<keyword evidence="8 11" id="KW-0472">Membrane</keyword>
<feature type="transmembrane region" description="Helical" evidence="11">
    <location>
        <begin position="46"/>
        <end position="65"/>
    </location>
</feature>
<keyword evidence="14" id="KW-1185">Reference proteome</keyword>
<dbReference type="GO" id="GO:0005886">
    <property type="term" value="C:plasma membrane"/>
    <property type="evidence" value="ECO:0007669"/>
    <property type="project" value="UniProtKB-SubCell"/>
</dbReference>